<dbReference type="RefSeq" id="WP_253061022.1">
    <property type="nucleotide sequence ID" value="NZ_JAMXWM010000007.1"/>
</dbReference>
<dbReference type="SUPFAM" id="SSF54593">
    <property type="entry name" value="Glyoxalase/Bleomycin resistance protein/Dihydroxybiphenyl dioxygenase"/>
    <property type="match status" value="2"/>
</dbReference>
<evidence type="ECO:0000313" key="4">
    <source>
        <dbReference type="Proteomes" id="UP001597399"/>
    </source>
</evidence>
<organism evidence="3 4">
    <name type="scientific">Sporolactobacillus shoreicorticis</name>
    <dbReference type="NCBI Taxonomy" id="1923877"/>
    <lineage>
        <taxon>Bacteria</taxon>
        <taxon>Bacillati</taxon>
        <taxon>Bacillota</taxon>
        <taxon>Bacilli</taxon>
        <taxon>Bacillales</taxon>
        <taxon>Sporolactobacillaceae</taxon>
        <taxon>Sporolactobacillus</taxon>
    </lineage>
</organism>
<dbReference type="InterPro" id="IPR029068">
    <property type="entry name" value="Glyas_Bleomycin-R_OHBP_Dase"/>
</dbReference>
<dbReference type="InterPro" id="IPR004360">
    <property type="entry name" value="Glyas_Fos-R_dOase_dom"/>
</dbReference>
<dbReference type="Gene3D" id="3.10.180.10">
    <property type="entry name" value="2,3-Dihydroxybiphenyl 1,2-Dioxygenase, domain 1"/>
    <property type="match status" value="2"/>
</dbReference>
<dbReference type="Proteomes" id="UP001597399">
    <property type="component" value="Unassembled WGS sequence"/>
</dbReference>
<dbReference type="PANTHER" id="PTHR43279:SF1">
    <property type="entry name" value="CATECHOL-2,3-DIOXYGENASE"/>
    <property type="match status" value="1"/>
</dbReference>
<protein>
    <submittedName>
        <fullName evidence="3">VOC family protein</fullName>
    </submittedName>
</protein>
<sequence length="282" mass="31776">MNFHKAPNTYVDQVNLYVQNTERSKDFYSGVLGLRVLKETKKIVTFAANGSDPLITVEQTINVLPQNRRSSGLYHLALRVPTRKDLAAVMAHLLKEEYPLVGGADHAVSEALYLNDPDGNGVEIYCDRPSEKWKWENGRVFMPTNAMDKHLLDELNGESWTGLSKETIMGHLHLQVANLKEAEKFYLNGLGFNLAAAYEPYADFISTGGYHHHLGLNVWNSRGVPVQEGAHIGLNYYRLIFPDRQTRREAIDRLIKLGVFIEQTEGHTFAKDPSGIKLELAV</sequence>
<gene>
    <name evidence="3" type="ORF">ACFSUE_16725</name>
</gene>
<dbReference type="Pfam" id="PF00903">
    <property type="entry name" value="Glyoxalase"/>
    <property type="match status" value="2"/>
</dbReference>
<name>A0ABW5S7W9_9BACL</name>
<reference evidence="4" key="1">
    <citation type="journal article" date="2019" name="Int. J. Syst. Evol. Microbiol.">
        <title>The Global Catalogue of Microorganisms (GCM) 10K type strain sequencing project: providing services to taxonomists for standard genome sequencing and annotation.</title>
        <authorList>
            <consortium name="The Broad Institute Genomics Platform"/>
            <consortium name="The Broad Institute Genome Sequencing Center for Infectious Disease"/>
            <person name="Wu L."/>
            <person name="Ma J."/>
        </authorList>
    </citation>
    <scope>NUCLEOTIDE SEQUENCE [LARGE SCALE GENOMIC DNA]</scope>
    <source>
        <strain evidence="4">TISTR 2466</strain>
    </source>
</reference>
<feature type="domain" description="VOC" evidence="2">
    <location>
        <begin position="10"/>
        <end position="127"/>
    </location>
</feature>
<comment type="caution">
    <text evidence="3">The sequence shown here is derived from an EMBL/GenBank/DDBJ whole genome shotgun (WGS) entry which is preliminary data.</text>
</comment>
<accession>A0ABW5S7W9</accession>
<dbReference type="EMBL" id="JBHUMQ010000039">
    <property type="protein sequence ID" value="MFD2695252.1"/>
    <property type="molecule type" value="Genomic_DNA"/>
</dbReference>
<keyword evidence="1" id="KW-0479">Metal-binding</keyword>
<evidence type="ECO:0000259" key="2">
    <source>
        <dbReference type="PROSITE" id="PS51819"/>
    </source>
</evidence>
<dbReference type="PROSITE" id="PS00934">
    <property type="entry name" value="GLYOXALASE_I_1"/>
    <property type="match status" value="1"/>
</dbReference>
<keyword evidence="4" id="KW-1185">Reference proteome</keyword>
<evidence type="ECO:0000313" key="3">
    <source>
        <dbReference type="EMBL" id="MFD2695252.1"/>
    </source>
</evidence>
<dbReference type="InterPro" id="IPR018146">
    <property type="entry name" value="Glyoxalase_1_CS"/>
</dbReference>
<evidence type="ECO:0000256" key="1">
    <source>
        <dbReference type="ARBA" id="ARBA00022723"/>
    </source>
</evidence>
<dbReference type="InterPro" id="IPR037523">
    <property type="entry name" value="VOC_core"/>
</dbReference>
<dbReference type="PROSITE" id="PS51819">
    <property type="entry name" value="VOC"/>
    <property type="match status" value="1"/>
</dbReference>
<proteinExistence type="predicted"/>
<dbReference type="PANTHER" id="PTHR43279">
    <property type="entry name" value="CATECHOL-2,3-DIOXYGENASE"/>
    <property type="match status" value="1"/>
</dbReference>